<dbReference type="EMBL" id="RCZC01000001">
    <property type="protein sequence ID" value="TPG56342.1"/>
    <property type="molecule type" value="Genomic_DNA"/>
</dbReference>
<evidence type="ECO:0000313" key="2">
    <source>
        <dbReference type="Proteomes" id="UP000319931"/>
    </source>
</evidence>
<dbReference type="RefSeq" id="WP_140847278.1">
    <property type="nucleotide sequence ID" value="NZ_RCZC01000001.1"/>
</dbReference>
<dbReference type="OrthoDB" id="7605144at2"/>
<keyword evidence="2" id="KW-1185">Reference proteome</keyword>
<evidence type="ECO:0000313" key="1">
    <source>
        <dbReference type="EMBL" id="TPG56342.1"/>
    </source>
</evidence>
<name>A0A502G460_9SPHN</name>
<dbReference type="AlphaFoldDB" id="A0A502G460"/>
<protein>
    <submittedName>
        <fullName evidence="1">Uncharacterized protein</fullName>
    </submittedName>
</protein>
<comment type="caution">
    <text evidence="1">The sequence shown here is derived from an EMBL/GenBank/DDBJ whole genome shotgun (WGS) entry which is preliminary data.</text>
</comment>
<reference evidence="1 2" key="1">
    <citation type="journal article" date="2019" name="Environ. Microbiol.">
        <title>Species interactions and distinct microbial communities in high Arctic permafrost affected cryosols are associated with the CH4 and CO2 gas fluxes.</title>
        <authorList>
            <person name="Altshuler I."/>
            <person name="Hamel J."/>
            <person name="Turney S."/>
            <person name="Magnuson E."/>
            <person name="Levesque R."/>
            <person name="Greer C."/>
            <person name="Whyte L.G."/>
        </authorList>
    </citation>
    <scope>NUCLEOTIDE SEQUENCE [LARGE SCALE GENOMIC DNA]</scope>
    <source>
        <strain evidence="1 2">E6.1</strain>
    </source>
</reference>
<accession>A0A502G460</accession>
<proteinExistence type="predicted"/>
<sequence>MSDMADAIRIDIATRIVASDEDFYIVRPGKGFTLYPDFSARSAVFLDFPDLDLAAFQAAGDTTLRREMAVRSMAIRDWHLGGRRGLPPSRDIAAYAGKSFRARLGHYVSAIDKLYFQLPDQTVVIVPGPGYWSDVLIGVLDGPALDFRDFTLYPEENLPGRRVRWLGRRQKASFSEAARDRLKNPHPLMQLERGLRDEFLRSAYDQYVIGDRYTARFRTESDDYSSLDDQDITSFVNYIAGIIAQLEEKGPDQAVTEAEAIALLRQFRDRIPDLSTNISSPGFLRLLSERIDPVTIALFMALATSGITPSTAQTIEVINSAGANHDACALKVSQQAKGAMSIMAFDDWQEHCHRLTDAAKNVHLKTSMKVHHKRKSQ</sequence>
<gene>
    <name evidence="1" type="ORF">EAH76_01915</name>
</gene>
<dbReference type="Proteomes" id="UP000319931">
    <property type="component" value="Unassembled WGS sequence"/>
</dbReference>
<organism evidence="1 2">
    <name type="scientific">Sphingomonas glacialis</name>
    <dbReference type="NCBI Taxonomy" id="658225"/>
    <lineage>
        <taxon>Bacteria</taxon>
        <taxon>Pseudomonadati</taxon>
        <taxon>Pseudomonadota</taxon>
        <taxon>Alphaproteobacteria</taxon>
        <taxon>Sphingomonadales</taxon>
        <taxon>Sphingomonadaceae</taxon>
        <taxon>Sphingomonas</taxon>
    </lineage>
</organism>